<feature type="compositionally biased region" description="Basic and acidic residues" evidence="1">
    <location>
        <begin position="54"/>
        <end position="63"/>
    </location>
</feature>
<feature type="compositionally biased region" description="Basic and acidic residues" evidence="1">
    <location>
        <begin position="70"/>
        <end position="87"/>
    </location>
</feature>
<feature type="compositionally biased region" description="Basic and acidic residues" evidence="1">
    <location>
        <begin position="134"/>
        <end position="165"/>
    </location>
</feature>
<accession>A0A660KR94</accession>
<feature type="compositionally biased region" description="Basic and acidic residues" evidence="1">
    <location>
        <begin position="242"/>
        <end position="255"/>
    </location>
</feature>
<dbReference type="PANTHER" id="PTHR48227:SF1">
    <property type="entry name" value="DNA LIGASE 1-LIKE"/>
    <property type="match status" value="1"/>
</dbReference>
<name>A0A660KR94_9ROSI</name>
<sequence length="320" mass="36042">MKTVIGQVLSSKPISLKKATSTLSTFVSTENGASPAICAYLRRALASFKELRQHEKELRDPRSKQRQYRSKSETLSDVSQKQKRDQPESNITSRNPIEKPTRIVVSDEGKREKHKKNKQKGVFGKFGDNGSEVGESRDTEIKVKIEPEENPGRRDEGNVVMESERKKHKKKRIIAEEIKEEKHKKNEQKGVFGKYGDNGSEVGKSKGTEIKVKIEPEENSGRRDEGNVGMESERKKHKKKKIIAEEIKEESKELGLADSYSVGPQRNKRKKKEINDAGDFKNNGIKTEDRDGGLAILPVLYLETGGDFVSKQSTGLAHRA</sequence>
<dbReference type="PANTHER" id="PTHR48227">
    <property type="entry name" value="DNA TOPOISOMERASE 1-LIKE"/>
    <property type="match status" value="1"/>
</dbReference>
<dbReference type="OrthoDB" id="696117at2759"/>
<organism evidence="2 3">
    <name type="scientific">Carpinus fangiana</name>
    <dbReference type="NCBI Taxonomy" id="176857"/>
    <lineage>
        <taxon>Eukaryota</taxon>
        <taxon>Viridiplantae</taxon>
        <taxon>Streptophyta</taxon>
        <taxon>Embryophyta</taxon>
        <taxon>Tracheophyta</taxon>
        <taxon>Spermatophyta</taxon>
        <taxon>Magnoliopsida</taxon>
        <taxon>eudicotyledons</taxon>
        <taxon>Gunneridae</taxon>
        <taxon>Pentapetalae</taxon>
        <taxon>rosids</taxon>
        <taxon>fabids</taxon>
        <taxon>Fagales</taxon>
        <taxon>Betulaceae</taxon>
        <taxon>Carpinus</taxon>
    </lineage>
</organism>
<evidence type="ECO:0000313" key="3">
    <source>
        <dbReference type="Proteomes" id="UP000327013"/>
    </source>
</evidence>
<proteinExistence type="predicted"/>
<dbReference type="AlphaFoldDB" id="A0A660KR94"/>
<gene>
    <name evidence="2" type="ORF">FH972_011407</name>
</gene>
<dbReference type="EMBL" id="CM017324">
    <property type="protein sequence ID" value="KAE8038947.1"/>
    <property type="molecule type" value="Genomic_DNA"/>
</dbReference>
<feature type="region of interest" description="Disordered" evidence="1">
    <location>
        <begin position="54"/>
        <end position="288"/>
    </location>
</feature>
<feature type="compositionally biased region" description="Basic and acidic residues" evidence="1">
    <location>
        <begin position="203"/>
        <end position="234"/>
    </location>
</feature>
<feature type="compositionally biased region" description="Basic and acidic residues" evidence="1">
    <location>
        <begin position="173"/>
        <end position="188"/>
    </location>
</feature>
<feature type="compositionally biased region" description="Basic and acidic residues" evidence="1">
    <location>
        <begin position="96"/>
        <end position="111"/>
    </location>
</feature>
<protein>
    <submittedName>
        <fullName evidence="2">Uncharacterized protein</fullName>
    </submittedName>
</protein>
<evidence type="ECO:0000313" key="2">
    <source>
        <dbReference type="EMBL" id="KAE8038947.1"/>
    </source>
</evidence>
<evidence type="ECO:0000256" key="1">
    <source>
        <dbReference type="SAM" id="MobiDB-lite"/>
    </source>
</evidence>
<dbReference type="Proteomes" id="UP000327013">
    <property type="component" value="Chromosome 4"/>
</dbReference>
<keyword evidence="3" id="KW-1185">Reference proteome</keyword>
<reference evidence="2 3" key="1">
    <citation type="submission" date="2019-06" db="EMBL/GenBank/DDBJ databases">
        <title>A chromosomal-level reference genome of Carpinus fangiana (Coryloideae, Betulaceae).</title>
        <authorList>
            <person name="Yang X."/>
            <person name="Wang Z."/>
            <person name="Zhang L."/>
            <person name="Hao G."/>
            <person name="Liu J."/>
            <person name="Yang Y."/>
        </authorList>
    </citation>
    <scope>NUCLEOTIDE SEQUENCE [LARGE SCALE GENOMIC DNA]</scope>
    <source>
        <strain evidence="2">Cfa_2016G</strain>
        <tissue evidence="2">Leaf</tissue>
    </source>
</reference>